<evidence type="ECO:0000259" key="6">
    <source>
        <dbReference type="PROSITE" id="PS51192"/>
    </source>
</evidence>
<dbReference type="SMART" id="SM00490">
    <property type="entry name" value="HELICc"/>
    <property type="match status" value="1"/>
</dbReference>
<dbReference type="SUPFAM" id="SSF52540">
    <property type="entry name" value="P-loop containing nucleoside triphosphate hydrolases"/>
    <property type="match status" value="1"/>
</dbReference>
<keyword evidence="4" id="KW-0067">ATP-binding</keyword>
<name>A0A1I0ZC35_9CELL</name>
<dbReference type="PROSITE" id="PS51194">
    <property type="entry name" value="HELICASE_CTER"/>
    <property type="match status" value="1"/>
</dbReference>
<dbReference type="InterPro" id="IPR057342">
    <property type="entry name" value="DEXDc_RapA"/>
</dbReference>
<evidence type="ECO:0000259" key="7">
    <source>
        <dbReference type="PROSITE" id="PS51194"/>
    </source>
</evidence>
<dbReference type="InterPro" id="IPR038718">
    <property type="entry name" value="SNF2-like_sf"/>
</dbReference>
<evidence type="ECO:0000256" key="3">
    <source>
        <dbReference type="ARBA" id="ARBA00022806"/>
    </source>
</evidence>
<keyword evidence="3" id="KW-0347">Helicase</keyword>
<dbReference type="GO" id="GO:0005524">
    <property type="term" value="F:ATP binding"/>
    <property type="evidence" value="ECO:0007669"/>
    <property type="project" value="UniProtKB-KW"/>
</dbReference>
<dbReference type="InterPro" id="IPR014001">
    <property type="entry name" value="Helicase_ATP-bd"/>
</dbReference>
<dbReference type="PROSITE" id="PS51192">
    <property type="entry name" value="HELICASE_ATP_BIND_1"/>
    <property type="match status" value="1"/>
</dbReference>
<keyword evidence="2" id="KW-0378">Hydrolase</keyword>
<evidence type="ECO:0000256" key="1">
    <source>
        <dbReference type="ARBA" id="ARBA00022741"/>
    </source>
</evidence>
<feature type="region of interest" description="Disordered" evidence="5">
    <location>
        <begin position="426"/>
        <end position="448"/>
    </location>
</feature>
<dbReference type="GO" id="GO:0003676">
    <property type="term" value="F:nucleic acid binding"/>
    <property type="evidence" value="ECO:0007669"/>
    <property type="project" value="InterPro"/>
</dbReference>
<feature type="domain" description="Helicase C-terminal" evidence="7">
    <location>
        <begin position="469"/>
        <end position="635"/>
    </location>
</feature>
<evidence type="ECO:0000313" key="8">
    <source>
        <dbReference type="EMBL" id="SFB21793.1"/>
    </source>
</evidence>
<evidence type="ECO:0000256" key="5">
    <source>
        <dbReference type="SAM" id="MobiDB-lite"/>
    </source>
</evidence>
<dbReference type="STRING" id="988821.SAMN05421867_11034"/>
<reference evidence="8 9" key="1">
    <citation type="submission" date="2016-10" db="EMBL/GenBank/DDBJ databases">
        <authorList>
            <person name="de Groot N.N."/>
        </authorList>
    </citation>
    <scope>NUCLEOTIDE SEQUENCE [LARGE SCALE GENOMIC DNA]</scope>
    <source>
        <strain evidence="8 9">CGMCC 4.6945</strain>
    </source>
</reference>
<protein>
    <submittedName>
        <fullName evidence="8">SNF2 family N-terminal domain-containing protein</fullName>
    </submittedName>
</protein>
<evidence type="ECO:0000256" key="4">
    <source>
        <dbReference type="ARBA" id="ARBA00022840"/>
    </source>
</evidence>
<dbReference type="EMBL" id="FOKA01000010">
    <property type="protein sequence ID" value="SFB21793.1"/>
    <property type="molecule type" value="Genomic_DNA"/>
</dbReference>
<accession>A0A1I0ZC35</accession>
<dbReference type="InterPro" id="IPR001650">
    <property type="entry name" value="Helicase_C-like"/>
</dbReference>
<dbReference type="Proteomes" id="UP000199012">
    <property type="component" value="Unassembled WGS sequence"/>
</dbReference>
<sequence length="951" mass="102790">MTTTTYAAGALVRARGREWVVLPDSTEDFLVLRPLGGGNDDVAGVHTALETVEPATYPLPSADDLGDAASAGLLRTALRLGFRSSAGPFRSLAQIAVEPRAYQLVPLLMALRQETVRLLIADDVGIGKTVEAGLVAAELLAQGDARRLAVLCSPALAEQWQRELAEKFAIDAELVLTSTVRRLERDLMMNESLFDRYPYVVVSTDFIKSDAHRSEFLNHCPDLVIVDEAHTAVSDDAVGTRQRHRRHELLRDLARDPRRHLLLVTATPHSGKEEGFRNLLELLDPELATLDLEQTRGRERLARHFVQRRRGDIRRYLDEDTQFPSDRESREVAYSLTPEYRRLFAQVLDYAREQVRDASDGGLHQRVRWWSVLALLRALASSPAAAAATLRQRAATAEAADEAEADALGRSAVLDSADDEAIEGIDVTPGADDVDPDNTDDAVPSSRRARLRAMAKAADALHGPAADAKLARAVAEVKALLADGYDPIVFCRFIDTAEYVAAHLTKALAGTAEVAAVTGTLPPAERQQRIADLASTAARHVLVATDCLSEGVNLQDAFQAVMHYDLAWNPTRHEQREGRVDRFGQTAPTVRAVTLYGVDNSIDGIVLDVLIRRHRAISKATGVIVPVPAESDSVLEALMEGLVLRGVDHQQGELDLGLRQADERLDLAWRSAAEAERTSRTKYAQGSIHPDEVAGEVTQVRAALGSHGAIRPFVEDTLRALGSTLTPTADGFAATTASLVAGVRDALPPGHAEPLPFHHQLPAPRRHAVLTRTDPAVAALAGYVLDTALDGKTDAGLRPARRAGILRTGAVAARTTMLLVRYRFHLDVPTREGTRALVAEDAELVAFRGTPEDPTWLDAGEVAGLVAARPEGNIPADQATDMVARALEKVGLLTDHLGARADARAGELLESHRRVRAGAGAARAGLRVRAQKPVDVLGVYVYLPTVSGGAR</sequence>
<dbReference type="InterPro" id="IPR049730">
    <property type="entry name" value="SNF2/RAD54-like_C"/>
</dbReference>
<organism evidence="8 9">
    <name type="scientific">Cellulomonas marina</name>
    <dbReference type="NCBI Taxonomy" id="988821"/>
    <lineage>
        <taxon>Bacteria</taxon>
        <taxon>Bacillati</taxon>
        <taxon>Actinomycetota</taxon>
        <taxon>Actinomycetes</taxon>
        <taxon>Micrococcales</taxon>
        <taxon>Cellulomonadaceae</taxon>
        <taxon>Cellulomonas</taxon>
    </lineage>
</organism>
<proteinExistence type="predicted"/>
<dbReference type="CDD" id="cd18793">
    <property type="entry name" value="SF2_C_SNF"/>
    <property type="match status" value="1"/>
</dbReference>
<dbReference type="AlphaFoldDB" id="A0A1I0ZC35"/>
<dbReference type="CDD" id="cd18011">
    <property type="entry name" value="DEXDc_RapA"/>
    <property type="match status" value="1"/>
</dbReference>
<feature type="domain" description="Helicase ATP-binding" evidence="6">
    <location>
        <begin position="109"/>
        <end position="286"/>
    </location>
</feature>
<evidence type="ECO:0000313" key="9">
    <source>
        <dbReference type="Proteomes" id="UP000199012"/>
    </source>
</evidence>
<dbReference type="InterPro" id="IPR027417">
    <property type="entry name" value="P-loop_NTPase"/>
</dbReference>
<dbReference type="SMART" id="SM00487">
    <property type="entry name" value="DEXDc"/>
    <property type="match status" value="1"/>
</dbReference>
<dbReference type="RefSeq" id="WP_090033307.1">
    <property type="nucleotide sequence ID" value="NZ_BONM01000011.1"/>
</dbReference>
<dbReference type="InterPro" id="IPR011545">
    <property type="entry name" value="DEAD/DEAH_box_helicase_dom"/>
</dbReference>
<dbReference type="Pfam" id="PF00270">
    <property type="entry name" value="DEAD"/>
    <property type="match status" value="1"/>
</dbReference>
<dbReference type="Gene3D" id="3.40.50.300">
    <property type="entry name" value="P-loop containing nucleotide triphosphate hydrolases"/>
    <property type="match status" value="1"/>
</dbReference>
<dbReference type="Gene3D" id="3.40.50.10810">
    <property type="entry name" value="Tandem AAA-ATPase domain"/>
    <property type="match status" value="1"/>
</dbReference>
<evidence type="ECO:0000256" key="2">
    <source>
        <dbReference type="ARBA" id="ARBA00022801"/>
    </source>
</evidence>
<gene>
    <name evidence="8" type="ORF">SAMN05421867_11034</name>
</gene>
<dbReference type="Pfam" id="PF00271">
    <property type="entry name" value="Helicase_C"/>
    <property type="match status" value="1"/>
</dbReference>
<keyword evidence="1" id="KW-0547">Nucleotide-binding</keyword>
<keyword evidence="9" id="KW-1185">Reference proteome</keyword>
<dbReference type="PANTHER" id="PTHR45766">
    <property type="entry name" value="DNA ANNEALING HELICASE AND ENDONUCLEASE ZRANB3 FAMILY MEMBER"/>
    <property type="match status" value="1"/>
</dbReference>
<dbReference type="OrthoDB" id="9814088at2"/>
<dbReference type="PANTHER" id="PTHR45766:SF6">
    <property type="entry name" value="SWI_SNF-RELATED MATRIX-ASSOCIATED ACTIN-DEPENDENT REGULATOR OF CHROMATIN SUBFAMILY A-LIKE PROTEIN 1"/>
    <property type="match status" value="1"/>
</dbReference>
<dbReference type="GO" id="GO:0016787">
    <property type="term" value="F:hydrolase activity"/>
    <property type="evidence" value="ECO:0007669"/>
    <property type="project" value="UniProtKB-KW"/>
</dbReference>